<sequence length="596" mass="68531">MLNRYIHLDPSHSTTLQDQIKSGITQAIFEGFVSKNTPLSSSRRLAQQLNVSRNTILRVYEQLNEENILISVERKGYFVNPNLEISPSTTHSIPPSPTSIVWSDFFNTETTLSLPATKNLKHYRYKFISGMVNTELFPVAEWRKCSLQSLNRINHQLWTSKPNDNSELIEQIRTRVLTRRGIFVDASHIAVTLGCQNSLYYLSKLLISKNTTVAIENPGYPEACHQFQAQQAKLLPIDVDEHGLQVDERLNQCHIVYTTPSNQMPTTVRLAPERRQRLIQQAEHSNFLIIEDDFEHDISFLEHSSPALKSDYPSDRIIYISSFTSTIAPGLRIGYIVAAPPLIAQIRALQLRTHSCPPKNNCQTLALFISFGYYDALLQKVRKHYREKLLTIEKAMNYYFPQSGVTPSLAGTAFWVNYKAEFNAKQLEKLAEQQGILMENGSRYFFHNTKNNCFRLSFQSIETQHIREGIRQLSALAKQVMPIARLEECHAPRLTGSQIKALLLNRTLLSKDCFNIPYRISFLGGSKMTGVSERPNDIDEGYWWVEHDKFVYQWRNWQFSDIRYITIVVEQGEIKRFDEDGYFIGEAKFVEDANSA</sequence>
<accession>A0ABV7C922</accession>
<dbReference type="InterPro" id="IPR000524">
    <property type="entry name" value="Tscrpt_reg_HTH_GntR"/>
</dbReference>
<keyword evidence="7" id="KW-0808">Transferase</keyword>
<dbReference type="InterPro" id="IPR036390">
    <property type="entry name" value="WH_DNA-bd_sf"/>
</dbReference>
<protein>
    <submittedName>
        <fullName evidence="7">PLP-dependent aminotransferase family protein</fullName>
    </submittedName>
</protein>
<keyword evidence="2" id="KW-0663">Pyridoxal phosphate</keyword>
<dbReference type="Pfam" id="PF00155">
    <property type="entry name" value="Aminotran_1_2"/>
    <property type="match status" value="1"/>
</dbReference>
<dbReference type="SUPFAM" id="SSF46785">
    <property type="entry name" value="Winged helix' DNA-binding domain"/>
    <property type="match status" value="1"/>
</dbReference>
<dbReference type="Pfam" id="PF00392">
    <property type="entry name" value="GntR"/>
    <property type="match status" value="1"/>
</dbReference>
<dbReference type="PANTHER" id="PTHR46577:SF1">
    <property type="entry name" value="HTH-TYPE TRANSCRIPTIONAL REGULATORY PROTEIN GABR"/>
    <property type="match status" value="1"/>
</dbReference>
<keyword evidence="8" id="KW-1185">Reference proteome</keyword>
<gene>
    <name evidence="7" type="ORF">ACFODT_12090</name>
</gene>
<keyword evidence="5" id="KW-0804">Transcription</keyword>
<dbReference type="InterPro" id="IPR015421">
    <property type="entry name" value="PyrdxlP-dep_Trfase_major"/>
</dbReference>
<dbReference type="RefSeq" id="WP_123015732.1">
    <property type="nucleotide sequence ID" value="NZ_AP024911.1"/>
</dbReference>
<keyword evidence="3" id="KW-0805">Transcription regulation</keyword>
<dbReference type="GO" id="GO:0008483">
    <property type="term" value="F:transaminase activity"/>
    <property type="evidence" value="ECO:0007669"/>
    <property type="project" value="UniProtKB-KW"/>
</dbReference>
<feature type="domain" description="HTH gntR-type" evidence="6">
    <location>
        <begin position="14"/>
        <end position="82"/>
    </location>
</feature>
<dbReference type="CDD" id="cd00609">
    <property type="entry name" value="AAT_like"/>
    <property type="match status" value="1"/>
</dbReference>
<evidence type="ECO:0000256" key="4">
    <source>
        <dbReference type="ARBA" id="ARBA00023125"/>
    </source>
</evidence>
<proteinExistence type="inferred from homology"/>
<reference evidence="8" key="1">
    <citation type="journal article" date="2019" name="Int. J. Syst. Evol. Microbiol.">
        <title>The Global Catalogue of Microorganisms (GCM) 10K type strain sequencing project: providing services to taxonomists for standard genome sequencing and annotation.</title>
        <authorList>
            <consortium name="The Broad Institute Genomics Platform"/>
            <consortium name="The Broad Institute Genome Sequencing Center for Infectious Disease"/>
            <person name="Wu L."/>
            <person name="Ma J."/>
        </authorList>
    </citation>
    <scope>NUCLEOTIDE SEQUENCE [LARGE SCALE GENOMIC DNA]</scope>
    <source>
        <strain evidence="8">KCTC 62784</strain>
    </source>
</reference>
<dbReference type="InterPro" id="IPR015424">
    <property type="entry name" value="PyrdxlP-dep_Trfase"/>
</dbReference>
<dbReference type="InterPro" id="IPR051446">
    <property type="entry name" value="HTH_trans_reg/aminotransferase"/>
</dbReference>
<dbReference type="Gene3D" id="1.10.10.10">
    <property type="entry name" value="Winged helix-like DNA-binding domain superfamily/Winged helix DNA-binding domain"/>
    <property type="match status" value="1"/>
</dbReference>
<evidence type="ECO:0000256" key="5">
    <source>
        <dbReference type="ARBA" id="ARBA00023163"/>
    </source>
</evidence>
<evidence type="ECO:0000313" key="8">
    <source>
        <dbReference type="Proteomes" id="UP001595384"/>
    </source>
</evidence>
<dbReference type="Proteomes" id="UP001595384">
    <property type="component" value="Unassembled WGS sequence"/>
</dbReference>
<dbReference type="PANTHER" id="PTHR46577">
    <property type="entry name" value="HTH-TYPE TRANSCRIPTIONAL REGULATORY PROTEIN GABR"/>
    <property type="match status" value="1"/>
</dbReference>
<dbReference type="InterPro" id="IPR004839">
    <property type="entry name" value="Aminotransferase_I/II_large"/>
</dbReference>
<evidence type="ECO:0000256" key="2">
    <source>
        <dbReference type="ARBA" id="ARBA00022898"/>
    </source>
</evidence>
<name>A0ABV7C922_9VIBR</name>
<organism evidence="7 8">
    <name type="scientific">Vibrio zhugei</name>
    <dbReference type="NCBI Taxonomy" id="2479546"/>
    <lineage>
        <taxon>Bacteria</taxon>
        <taxon>Pseudomonadati</taxon>
        <taxon>Pseudomonadota</taxon>
        <taxon>Gammaproteobacteria</taxon>
        <taxon>Vibrionales</taxon>
        <taxon>Vibrionaceae</taxon>
        <taxon>Vibrio</taxon>
    </lineage>
</organism>
<comment type="similarity">
    <text evidence="1">In the C-terminal section; belongs to the class-I pyridoxal-phosphate-dependent aminotransferase family.</text>
</comment>
<evidence type="ECO:0000256" key="3">
    <source>
        <dbReference type="ARBA" id="ARBA00023015"/>
    </source>
</evidence>
<keyword evidence="7" id="KW-0032">Aminotransferase</keyword>
<dbReference type="CDD" id="cd07377">
    <property type="entry name" value="WHTH_GntR"/>
    <property type="match status" value="1"/>
</dbReference>
<dbReference type="InterPro" id="IPR036388">
    <property type="entry name" value="WH-like_DNA-bd_sf"/>
</dbReference>
<evidence type="ECO:0000259" key="6">
    <source>
        <dbReference type="PROSITE" id="PS50949"/>
    </source>
</evidence>
<evidence type="ECO:0000256" key="1">
    <source>
        <dbReference type="ARBA" id="ARBA00005384"/>
    </source>
</evidence>
<dbReference type="Gene3D" id="3.40.640.10">
    <property type="entry name" value="Type I PLP-dependent aspartate aminotransferase-like (Major domain)"/>
    <property type="match status" value="1"/>
</dbReference>
<comment type="caution">
    <text evidence="7">The sequence shown here is derived from an EMBL/GenBank/DDBJ whole genome shotgun (WGS) entry which is preliminary data.</text>
</comment>
<dbReference type="SMART" id="SM00345">
    <property type="entry name" value="HTH_GNTR"/>
    <property type="match status" value="1"/>
</dbReference>
<evidence type="ECO:0000313" key="7">
    <source>
        <dbReference type="EMBL" id="MFC3024565.1"/>
    </source>
</evidence>
<dbReference type="PROSITE" id="PS50949">
    <property type="entry name" value="HTH_GNTR"/>
    <property type="match status" value="1"/>
</dbReference>
<dbReference type="EMBL" id="JBHRSE010000080">
    <property type="protein sequence ID" value="MFC3024565.1"/>
    <property type="molecule type" value="Genomic_DNA"/>
</dbReference>
<dbReference type="SUPFAM" id="SSF53383">
    <property type="entry name" value="PLP-dependent transferases"/>
    <property type="match status" value="1"/>
</dbReference>
<keyword evidence="4" id="KW-0238">DNA-binding</keyword>